<dbReference type="SUPFAM" id="SSF49562">
    <property type="entry name" value="C2 domain (Calcium/lipid-binding domain, CaLB)"/>
    <property type="match status" value="1"/>
</dbReference>
<reference evidence="14" key="1">
    <citation type="submission" date="2015-11" db="EMBL/GenBank/DDBJ databases">
        <title>De novo transcriptome assembly of four potential Pierce s Disease insect vectors from Arizona vineyards.</title>
        <authorList>
            <person name="Tassone E.E."/>
        </authorList>
    </citation>
    <scope>NUCLEOTIDE SEQUENCE</scope>
</reference>
<dbReference type="GO" id="GO:0046872">
    <property type="term" value="F:metal ion binding"/>
    <property type="evidence" value="ECO:0007669"/>
    <property type="project" value="UniProtKB-KW"/>
</dbReference>
<dbReference type="CDD" id="cd20825">
    <property type="entry name" value="C1_PDZD8"/>
    <property type="match status" value="1"/>
</dbReference>
<dbReference type="Gene3D" id="3.30.60.20">
    <property type="match status" value="1"/>
</dbReference>
<evidence type="ECO:0000256" key="7">
    <source>
        <dbReference type="ARBA" id="ARBA00023136"/>
    </source>
</evidence>
<dbReference type="SUPFAM" id="SSF57889">
    <property type="entry name" value="Cysteine-rich domain"/>
    <property type="match status" value="1"/>
</dbReference>
<dbReference type="PANTHER" id="PTHR21519:SF1">
    <property type="entry name" value="PDZ DOMAIN-CONTAINING PROTEIN 8"/>
    <property type="match status" value="1"/>
</dbReference>
<dbReference type="InterPro" id="IPR036034">
    <property type="entry name" value="PDZ_sf"/>
</dbReference>
<evidence type="ECO:0000259" key="10">
    <source>
        <dbReference type="PROSITE" id="PS50004"/>
    </source>
</evidence>
<evidence type="ECO:0000256" key="9">
    <source>
        <dbReference type="SAM" id="Phobius"/>
    </source>
</evidence>
<dbReference type="InterPro" id="IPR031468">
    <property type="entry name" value="SMP_LBD"/>
</dbReference>
<dbReference type="GO" id="GO:0016020">
    <property type="term" value="C:membrane"/>
    <property type="evidence" value="ECO:0007669"/>
    <property type="project" value="UniProtKB-SubCell"/>
</dbReference>
<dbReference type="GO" id="GO:0005739">
    <property type="term" value="C:mitochondrion"/>
    <property type="evidence" value="ECO:0007669"/>
    <property type="project" value="GOC"/>
</dbReference>
<keyword evidence="9" id="KW-1133">Transmembrane helix</keyword>
<dbReference type="PROSITE" id="PS50081">
    <property type="entry name" value="ZF_DAG_PE_2"/>
    <property type="match status" value="1"/>
</dbReference>
<evidence type="ECO:0000256" key="3">
    <source>
        <dbReference type="ARBA" id="ARBA00022723"/>
    </source>
</evidence>
<keyword evidence="3" id="KW-0479">Metal-binding</keyword>
<evidence type="ECO:0008006" key="15">
    <source>
        <dbReference type="Google" id="ProtNLM"/>
    </source>
</evidence>
<dbReference type="Gene3D" id="2.30.42.10">
    <property type="match status" value="1"/>
</dbReference>
<evidence type="ECO:0000313" key="14">
    <source>
        <dbReference type="EMBL" id="JAT29938.1"/>
    </source>
</evidence>
<dbReference type="PROSITE" id="PS51847">
    <property type="entry name" value="SMP"/>
    <property type="match status" value="1"/>
</dbReference>
<dbReference type="GO" id="GO:0051560">
    <property type="term" value="P:mitochondrial calcium ion homeostasis"/>
    <property type="evidence" value="ECO:0007669"/>
    <property type="project" value="InterPro"/>
</dbReference>
<feature type="domain" description="PDZ" evidence="12">
    <location>
        <begin position="318"/>
        <end position="399"/>
    </location>
</feature>
<feature type="compositionally biased region" description="Basic and acidic residues" evidence="8">
    <location>
        <begin position="441"/>
        <end position="454"/>
    </location>
</feature>
<gene>
    <name evidence="14" type="ORF">g.25133</name>
</gene>
<dbReference type="InterPro" id="IPR058801">
    <property type="entry name" value="PDZD8_N"/>
</dbReference>
<dbReference type="CDD" id="cd21674">
    <property type="entry name" value="SMP_PDZD8"/>
    <property type="match status" value="1"/>
</dbReference>
<dbReference type="PROSITE" id="PS00479">
    <property type="entry name" value="ZF_DAG_PE_1"/>
    <property type="match status" value="1"/>
</dbReference>
<dbReference type="PROSITE" id="PS50106">
    <property type="entry name" value="PDZ"/>
    <property type="match status" value="1"/>
</dbReference>
<dbReference type="PANTHER" id="PTHR21519">
    <property type="entry name" value="PDZ DOMAIN-CONTAINING PROTEIN 8"/>
    <property type="match status" value="1"/>
</dbReference>
<evidence type="ECO:0000256" key="6">
    <source>
        <dbReference type="ARBA" id="ARBA00023121"/>
    </source>
</evidence>
<dbReference type="GO" id="GO:0006869">
    <property type="term" value="P:lipid transport"/>
    <property type="evidence" value="ECO:0007669"/>
    <property type="project" value="UniProtKB-KW"/>
</dbReference>
<keyword evidence="7 9" id="KW-0472">Membrane</keyword>
<dbReference type="InterPro" id="IPR046349">
    <property type="entry name" value="C1-like_sf"/>
</dbReference>
<dbReference type="GO" id="GO:0044233">
    <property type="term" value="C:mitochondria-associated endoplasmic reticulum membrane contact site"/>
    <property type="evidence" value="ECO:0007669"/>
    <property type="project" value="InterPro"/>
</dbReference>
<feature type="transmembrane region" description="Helical" evidence="9">
    <location>
        <begin position="6"/>
        <end position="32"/>
    </location>
</feature>
<dbReference type="AlphaFoldDB" id="A0A1B6M216"/>
<dbReference type="InterPro" id="IPR039275">
    <property type="entry name" value="PDZD8"/>
</dbReference>
<keyword evidence="5" id="KW-0445">Lipid transport</keyword>
<evidence type="ECO:0000259" key="13">
    <source>
        <dbReference type="PROSITE" id="PS51847"/>
    </source>
</evidence>
<evidence type="ECO:0000256" key="4">
    <source>
        <dbReference type="ARBA" id="ARBA00022833"/>
    </source>
</evidence>
<dbReference type="GO" id="GO:1990456">
    <property type="term" value="P:mitochondrion-endoplasmic reticulum membrane tethering"/>
    <property type="evidence" value="ECO:0007669"/>
    <property type="project" value="InterPro"/>
</dbReference>
<dbReference type="EMBL" id="GEBQ01010039">
    <property type="protein sequence ID" value="JAT29938.1"/>
    <property type="molecule type" value="Transcribed_RNA"/>
</dbReference>
<dbReference type="InterPro" id="IPR035892">
    <property type="entry name" value="C2_domain_sf"/>
</dbReference>
<dbReference type="InterPro" id="IPR000008">
    <property type="entry name" value="C2_dom"/>
</dbReference>
<evidence type="ECO:0000256" key="5">
    <source>
        <dbReference type="ARBA" id="ARBA00023055"/>
    </source>
</evidence>
<evidence type="ECO:0000256" key="8">
    <source>
        <dbReference type="SAM" id="MobiDB-lite"/>
    </source>
</evidence>
<dbReference type="Pfam" id="PF26547">
    <property type="entry name" value="PDZD8_N"/>
    <property type="match status" value="1"/>
</dbReference>
<proteinExistence type="predicted"/>
<evidence type="ECO:0000256" key="1">
    <source>
        <dbReference type="ARBA" id="ARBA00004370"/>
    </source>
</evidence>
<name>A0A1B6M216_9HEMI</name>
<feature type="domain" description="Phorbol-ester/DAG-type" evidence="11">
    <location>
        <begin position="602"/>
        <end position="652"/>
    </location>
</feature>
<comment type="subcellular location">
    <subcellularLocation>
        <location evidence="1">Membrane</location>
    </subcellularLocation>
</comment>
<feature type="region of interest" description="Disordered" evidence="8">
    <location>
        <begin position="402"/>
        <end position="459"/>
    </location>
</feature>
<feature type="domain" description="SMP-LTD" evidence="13">
    <location>
        <begin position="65"/>
        <end position="255"/>
    </location>
</feature>
<keyword evidence="2" id="KW-0813">Transport</keyword>
<evidence type="ECO:0000256" key="2">
    <source>
        <dbReference type="ARBA" id="ARBA00022448"/>
    </source>
</evidence>
<dbReference type="InterPro" id="IPR001478">
    <property type="entry name" value="PDZ"/>
</dbReference>
<keyword evidence="4" id="KW-0862">Zinc</keyword>
<protein>
    <recommendedName>
        <fullName evidence="15">Phorbol-ester/DAG-type domain-containing protein</fullName>
    </recommendedName>
</protein>
<dbReference type="GO" id="GO:0008289">
    <property type="term" value="F:lipid binding"/>
    <property type="evidence" value="ECO:0007669"/>
    <property type="project" value="UniProtKB-KW"/>
</dbReference>
<feature type="domain" description="C2" evidence="10">
    <location>
        <begin position="361"/>
        <end position="536"/>
    </location>
</feature>
<dbReference type="SUPFAM" id="SSF50156">
    <property type="entry name" value="PDZ domain-like"/>
    <property type="match status" value="1"/>
</dbReference>
<dbReference type="PROSITE" id="PS50004">
    <property type="entry name" value="C2"/>
    <property type="match status" value="1"/>
</dbReference>
<dbReference type="Pfam" id="PF00168">
    <property type="entry name" value="C2"/>
    <property type="match status" value="1"/>
</dbReference>
<feature type="compositionally biased region" description="Low complexity" evidence="8">
    <location>
        <begin position="430"/>
        <end position="440"/>
    </location>
</feature>
<accession>A0A1B6M216</accession>
<sequence length="812" mass="90202">MFTIGLLTAVFLAVLSLISGMILTLLIQWYFFNRYLMKLPMVTQTEEPAAELFEIPKSLLDGCFKPEPAKALNSVLQFLFQECRNSNRVRRWFRARLSLELEELLTRTTTGKLFEAIALRELNLGTQFPNIDCIEIKHLTVNSTSGLIDDLELCLELKYSGGFQLTIDANMRLNKTARVSVKVNELKGQGCLKFTRRPYTHWSFSFYSDPQLQLTVESLFQGRALPQINSIIASQIRKALKRKHTLPNYKLRYKPFFNKSEEGGVDDSPVVMLSGGLDVAVLQVSRVSDSIGPVYCSLAVDSMAWVEMVHSETGSYLTVDVSVLKQGSSLGVHFKQEFVADKYQVCFVVESVAPYVVAEVRPGDILVAIDGKKVTSLTQINKCTKQAAERVPLRLERKLKILPGPPSDDKLLEISGLRHRRGSGDKTDSDSSNSTSLSDSPAKKAVQETPEHKAPGHRLSFGAEFEQQLQVLTTKEQPFSQVITFNETLRFNIHPEHRFLNLSVWSKGDKNTLLGHVSLPLASVCVSSVGHHIDTHYLLPPLPHLINSSNHPLSSHNGFEPCLCYGDVLLSTCFTASQVPMISPTQLTPATSLAPPSPLSNTHDFERTHFNKATQCGFCFKKIWLKDAFQCRGCAMTCHKKCVGKCLAVSSCSRYTSQPEIVTTAVEDNDSNKPEQTSLGEGGTLFSLESEEGDEVSVALKQLLSRPQDEELMDQAKATGRQLFADLAPEARKQRIDAVMAKLKSAMDEESETHMKLAREEQASTSSESRARAAFLLGKSEEKLHALTVLMLHCCAGLQDSHDNTLTLSLPN</sequence>
<evidence type="ECO:0000259" key="11">
    <source>
        <dbReference type="PROSITE" id="PS50081"/>
    </source>
</evidence>
<evidence type="ECO:0000259" key="12">
    <source>
        <dbReference type="PROSITE" id="PS50106"/>
    </source>
</evidence>
<dbReference type="InterPro" id="IPR002219">
    <property type="entry name" value="PKC_DAG/PE"/>
</dbReference>
<dbReference type="SMART" id="SM00109">
    <property type="entry name" value="C1"/>
    <property type="match status" value="1"/>
</dbReference>
<keyword evidence="6" id="KW-0446">Lipid-binding</keyword>
<keyword evidence="9" id="KW-0812">Transmembrane</keyword>
<organism evidence="14">
    <name type="scientific">Graphocephala atropunctata</name>
    <dbReference type="NCBI Taxonomy" id="36148"/>
    <lineage>
        <taxon>Eukaryota</taxon>
        <taxon>Metazoa</taxon>
        <taxon>Ecdysozoa</taxon>
        <taxon>Arthropoda</taxon>
        <taxon>Hexapoda</taxon>
        <taxon>Insecta</taxon>
        <taxon>Pterygota</taxon>
        <taxon>Neoptera</taxon>
        <taxon>Paraneoptera</taxon>
        <taxon>Hemiptera</taxon>
        <taxon>Auchenorrhyncha</taxon>
        <taxon>Membracoidea</taxon>
        <taxon>Cicadellidae</taxon>
        <taxon>Cicadellinae</taxon>
        <taxon>Cicadellini</taxon>
        <taxon>Graphocephala</taxon>
    </lineage>
</organism>
<dbReference type="Gene3D" id="2.60.40.150">
    <property type="entry name" value="C2 domain"/>
    <property type="match status" value="1"/>
</dbReference>